<feature type="transmembrane region" description="Helical" evidence="10">
    <location>
        <begin position="273"/>
        <end position="301"/>
    </location>
</feature>
<evidence type="ECO:0000256" key="7">
    <source>
        <dbReference type="PIRSR" id="PIRSR600175-1"/>
    </source>
</evidence>
<dbReference type="PRINTS" id="PR00176">
    <property type="entry name" value="NANEUSMPORT"/>
</dbReference>
<feature type="transmembrane region" description="Helical" evidence="10">
    <location>
        <begin position="497"/>
        <end position="522"/>
    </location>
</feature>
<dbReference type="InterPro" id="IPR000175">
    <property type="entry name" value="Na/ntran_symport"/>
</dbReference>
<keyword evidence="8" id="KW-1015">Disulfide bond</keyword>
<dbReference type="GO" id="GO:0005886">
    <property type="term" value="C:plasma membrane"/>
    <property type="evidence" value="ECO:0007669"/>
    <property type="project" value="TreeGrafter"/>
</dbReference>
<comment type="subcellular location">
    <subcellularLocation>
        <location evidence="1">Membrane</location>
        <topology evidence="1">Multi-pass membrane protein</topology>
    </subcellularLocation>
</comment>
<organism evidence="11 12">
    <name type="scientific">Caenorhabditis bovis</name>
    <dbReference type="NCBI Taxonomy" id="2654633"/>
    <lineage>
        <taxon>Eukaryota</taxon>
        <taxon>Metazoa</taxon>
        <taxon>Ecdysozoa</taxon>
        <taxon>Nematoda</taxon>
        <taxon>Chromadorea</taxon>
        <taxon>Rhabditida</taxon>
        <taxon>Rhabditina</taxon>
        <taxon>Rhabditomorpha</taxon>
        <taxon>Rhabditoidea</taxon>
        <taxon>Rhabditidae</taxon>
        <taxon>Peloderinae</taxon>
        <taxon>Caenorhabditis</taxon>
    </lineage>
</organism>
<feature type="disulfide bond" evidence="8">
    <location>
        <begin position="314"/>
        <end position="324"/>
    </location>
</feature>
<dbReference type="CDD" id="cd10324">
    <property type="entry name" value="SLC6sbd"/>
    <property type="match status" value="1"/>
</dbReference>
<dbReference type="OrthoDB" id="6581954at2759"/>
<keyword evidence="5 10" id="KW-1133">Transmembrane helix</keyword>
<evidence type="ECO:0000256" key="2">
    <source>
        <dbReference type="ARBA" id="ARBA00022448"/>
    </source>
</evidence>
<feature type="transmembrane region" description="Helical" evidence="10">
    <location>
        <begin position="681"/>
        <end position="700"/>
    </location>
</feature>
<keyword evidence="4" id="KW-0769">Symport</keyword>
<feature type="compositionally biased region" description="Basic and acidic residues" evidence="9">
    <location>
        <begin position="19"/>
        <end position="85"/>
    </location>
</feature>
<feature type="transmembrane region" description="Helical" evidence="10">
    <location>
        <begin position="720"/>
        <end position="740"/>
    </location>
</feature>
<feature type="binding site" evidence="7">
    <location>
        <position position="572"/>
    </location>
    <ligand>
        <name>Na(+)</name>
        <dbReference type="ChEBI" id="CHEBI:29101"/>
        <label>1</label>
    </ligand>
</feature>
<feature type="transmembrane region" description="Helical" evidence="10">
    <location>
        <begin position="385"/>
        <end position="405"/>
    </location>
</feature>
<feature type="transmembrane region" description="Helical" evidence="10">
    <location>
        <begin position="628"/>
        <end position="650"/>
    </location>
</feature>
<dbReference type="GO" id="GO:0005332">
    <property type="term" value="F:gamma-aminobutyric acid:sodium:chloride symporter activity"/>
    <property type="evidence" value="ECO:0007669"/>
    <property type="project" value="TreeGrafter"/>
</dbReference>
<feature type="transmembrane region" description="Helical" evidence="10">
    <location>
        <begin position="231"/>
        <end position="252"/>
    </location>
</feature>
<feature type="compositionally biased region" description="Basic residues" evidence="9">
    <location>
        <begin position="86"/>
        <end position="101"/>
    </location>
</feature>
<keyword evidence="6 10" id="KW-0472">Membrane</keyword>
<reference evidence="11 12" key="1">
    <citation type="submission" date="2020-04" db="EMBL/GenBank/DDBJ databases">
        <authorList>
            <person name="Laetsch R D."/>
            <person name="Stevens L."/>
            <person name="Kumar S."/>
            <person name="Blaxter L. M."/>
        </authorList>
    </citation>
    <scope>NUCLEOTIDE SEQUENCE [LARGE SCALE GENOMIC DNA]</scope>
</reference>
<dbReference type="AlphaFoldDB" id="A0A8S1EBK9"/>
<evidence type="ECO:0000256" key="8">
    <source>
        <dbReference type="PIRSR" id="PIRSR600175-2"/>
    </source>
</evidence>
<evidence type="ECO:0000313" key="12">
    <source>
        <dbReference type="Proteomes" id="UP000494206"/>
    </source>
</evidence>
<sequence>MADGEQLSKLRHWIEQTTKDDAGFVEHKTFEHASKPAKGSREHISKAKGSREQESKPNKRSREPTWNEKKRSGEEVSKGSHEKASRNRKSSKEKKKFKNKKSKEAESLENDNTTHHSSDDQESKESKKTKSQSKRSRKNIKKKKNKSKPSKSNSLKGSNEKLSNESYSKSSKGKLSKNSKEKSYNSKEEPDRECFETPADFVITSLGLAVGLGNIWRFPMKAFENGASAFLIPYIVCAFIFGFPAIYMELALGQSSQTTPPIAFRRIMPVLEGVGWMGTTVSFTIAVYYIVLIAWITIYLFDVFTGKTSSMTKCGNPWNVADTCIDMIKQNICSNIANSTEMIFINGGCRNKNEFSNRTLTSASEQYLRYNVIRSSSGLLDINEINYPVFAAMTFCWILTALGIVKGMNIIGKLSYVGVLLPYILIVVLFFRGITLEGASTGLYYYFLNPDFSKVFLTTTWCEALKQLCFSLAIGSSGLMSMASYNKKKNNCFRDTLIIITGDTMMSIVGGAAVFSILGFLAQQRGVTVPEVVESGMSLAFVVYPEAMARLPASAVWNGLFLVMLFFLGISSEMVLVEVLCSCIADQSRTLRKYKYAIVLVTCAFLYAIGLVFCTDAGFYWFEMFDNYAGFNGLITTVVEILVVAYFYGINNFRDDISEMIGSPRNKFTRIFGPSSVYFDWNWRLISPTIGTFVAILSIFRDYPFMNDPKKYPALFDVGGWSTQLISPLMIPLFAILTYYRFRRAKYFGFIHESIRQLVIRKTSEEIWLQVLE</sequence>
<evidence type="ECO:0000256" key="3">
    <source>
        <dbReference type="ARBA" id="ARBA00022692"/>
    </source>
</evidence>
<dbReference type="Pfam" id="PF00209">
    <property type="entry name" value="SNF"/>
    <property type="match status" value="1"/>
</dbReference>
<keyword evidence="7" id="KW-0479">Metal-binding</keyword>
<feature type="binding site" evidence="7">
    <location>
        <position position="214"/>
    </location>
    <ligand>
        <name>Na(+)</name>
        <dbReference type="ChEBI" id="CHEBI:29101"/>
        <label>1</label>
    </ligand>
</feature>
<keyword evidence="7" id="KW-0915">Sodium</keyword>
<feature type="binding site" evidence="7">
    <location>
        <position position="471"/>
    </location>
    <ligand>
        <name>Na(+)</name>
        <dbReference type="ChEBI" id="CHEBI:29101"/>
        <label>1</label>
    </ligand>
</feature>
<proteinExistence type="predicted"/>
<dbReference type="SUPFAM" id="SSF161070">
    <property type="entry name" value="SNF-like"/>
    <property type="match status" value="1"/>
</dbReference>
<evidence type="ECO:0000256" key="1">
    <source>
        <dbReference type="ARBA" id="ARBA00004141"/>
    </source>
</evidence>
<feature type="compositionally biased region" description="Basic residues" evidence="9">
    <location>
        <begin position="129"/>
        <end position="149"/>
    </location>
</feature>
<dbReference type="PROSITE" id="PS50267">
    <property type="entry name" value="NA_NEUROTRAN_SYMP_3"/>
    <property type="match status" value="1"/>
</dbReference>
<evidence type="ECO:0000256" key="4">
    <source>
        <dbReference type="ARBA" id="ARBA00022847"/>
    </source>
</evidence>
<dbReference type="GO" id="GO:0046872">
    <property type="term" value="F:metal ion binding"/>
    <property type="evidence" value="ECO:0007669"/>
    <property type="project" value="UniProtKB-KW"/>
</dbReference>
<dbReference type="EMBL" id="CADEPM010000001">
    <property type="protein sequence ID" value="CAB3397893.1"/>
    <property type="molecule type" value="Genomic_DNA"/>
</dbReference>
<feature type="compositionally biased region" description="Basic and acidic residues" evidence="9">
    <location>
        <begin position="102"/>
        <end position="128"/>
    </location>
</feature>
<dbReference type="GO" id="GO:0043005">
    <property type="term" value="C:neuron projection"/>
    <property type="evidence" value="ECO:0007669"/>
    <property type="project" value="TreeGrafter"/>
</dbReference>
<keyword evidence="3 10" id="KW-0812">Transmembrane</keyword>
<gene>
    <name evidence="11" type="ORF">CBOVIS_LOCUS1238</name>
</gene>
<feature type="region of interest" description="Disordered" evidence="9">
    <location>
        <begin position="19"/>
        <end position="191"/>
    </location>
</feature>
<feature type="transmembrane region" description="Helical" evidence="10">
    <location>
        <begin position="560"/>
        <end position="585"/>
    </location>
</feature>
<evidence type="ECO:0000256" key="10">
    <source>
        <dbReference type="SAM" id="Phobius"/>
    </source>
</evidence>
<feature type="binding site" evidence="7">
    <location>
        <position position="209"/>
    </location>
    <ligand>
        <name>Na(+)</name>
        <dbReference type="ChEBI" id="CHEBI:29101"/>
        <label>1</label>
    </ligand>
</feature>
<feature type="binding site" evidence="7">
    <location>
        <position position="568"/>
    </location>
    <ligand>
        <name>Na(+)</name>
        <dbReference type="ChEBI" id="CHEBI:29101"/>
        <label>1</label>
    </ligand>
</feature>
<dbReference type="PANTHER" id="PTHR11616">
    <property type="entry name" value="SODIUM/CHLORIDE DEPENDENT TRANSPORTER"/>
    <property type="match status" value="1"/>
</dbReference>
<evidence type="ECO:0000256" key="6">
    <source>
        <dbReference type="ARBA" id="ARBA00023136"/>
    </source>
</evidence>
<evidence type="ECO:0000256" key="9">
    <source>
        <dbReference type="SAM" id="MobiDB-lite"/>
    </source>
</evidence>
<keyword evidence="12" id="KW-1185">Reference proteome</keyword>
<comment type="caution">
    <text evidence="11">The sequence shown here is derived from an EMBL/GenBank/DDBJ whole genome shotgun (WGS) entry which is preliminary data.</text>
</comment>
<dbReference type="PANTHER" id="PTHR11616:SF326">
    <property type="entry name" value="SODIUM-DEPENDENT TRANSPORTER SNF-5"/>
    <property type="match status" value="1"/>
</dbReference>
<dbReference type="Proteomes" id="UP000494206">
    <property type="component" value="Unassembled WGS sequence"/>
</dbReference>
<protein>
    <recommendedName>
        <fullName evidence="13">Transporter</fullName>
    </recommendedName>
</protein>
<accession>A0A8S1EBK9</accession>
<keyword evidence="2" id="KW-0813">Transport</keyword>
<evidence type="ECO:0000256" key="5">
    <source>
        <dbReference type="ARBA" id="ARBA00022989"/>
    </source>
</evidence>
<feature type="transmembrane region" description="Helical" evidence="10">
    <location>
        <begin position="597"/>
        <end position="622"/>
    </location>
</feature>
<feature type="compositionally biased region" description="Basic and acidic residues" evidence="9">
    <location>
        <begin position="178"/>
        <end position="191"/>
    </location>
</feature>
<dbReference type="InterPro" id="IPR037272">
    <property type="entry name" value="SNS_sf"/>
</dbReference>
<name>A0A8S1EBK9_9PELO</name>
<feature type="transmembrane region" description="Helical" evidence="10">
    <location>
        <begin position="465"/>
        <end position="485"/>
    </location>
</feature>
<feature type="transmembrane region" description="Helical" evidence="10">
    <location>
        <begin position="417"/>
        <end position="445"/>
    </location>
</feature>
<feature type="binding site" evidence="7">
    <location>
        <position position="207"/>
    </location>
    <ligand>
        <name>Na(+)</name>
        <dbReference type="ChEBI" id="CHEBI:29101"/>
        <label>1</label>
    </ligand>
</feature>
<evidence type="ECO:0008006" key="13">
    <source>
        <dbReference type="Google" id="ProtNLM"/>
    </source>
</evidence>
<feature type="binding site" evidence="7">
    <location>
        <position position="210"/>
    </location>
    <ligand>
        <name>Na(+)</name>
        <dbReference type="ChEBI" id="CHEBI:29101"/>
        <label>1</label>
    </ligand>
</feature>
<evidence type="ECO:0000313" key="11">
    <source>
        <dbReference type="EMBL" id="CAB3397893.1"/>
    </source>
</evidence>